<gene>
    <name evidence="1" type="ORF">BMG03_12765</name>
</gene>
<dbReference type="EMBL" id="CP019437">
    <property type="protein sequence ID" value="AQS48566.1"/>
    <property type="molecule type" value="Genomic_DNA"/>
</dbReference>
<accession>A0ABN4XE45</accession>
<organism evidence="1 2">
    <name type="scientific">Thioclava nitratireducens</name>
    <dbReference type="NCBI Taxonomy" id="1915078"/>
    <lineage>
        <taxon>Bacteria</taxon>
        <taxon>Pseudomonadati</taxon>
        <taxon>Pseudomonadota</taxon>
        <taxon>Alphaproteobacteria</taxon>
        <taxon>Rhodobacterales</taxon>
        <taxon>Paracoccaceae</taxon>
        <taxon>Thioclava</taxon>
    </lineage>
</organism>
<name>A0ABN4XE45_9RHOB</name>
<protein>
    <submittedName>
        <fullName evidence="1">Uncharacterized protein</fullName>
    </submittedName>
</protein>
<keyword evidence="2" id="KW-1185">Reference proteome</keyword>
<dbReference type="Proteomes" id="UP000185622">
    <property type="component" value="Chromosome"/>
</dbReference>
<sequence>MGTETAASCDTLERDLRDVTLWLIETYGVAPIHVSVERHFPQIDRDLAGIAVMLLSSPPPGLIEAAHEAFLALGYVFESWAADIYVHQSSRDTHSKHDAIQAYARVENALRIWRSA</sequence>
<proteinExistence type="predicted"/>
<evidence type="ECO:0000313" key="1">
    <source>
        <dbReference type="EMBL" id="AQS48566.1"/>
    </source>
</evidence>
<reference evidence="1 2" key="1">
    <citation type="submission" date="2017-01" db="EMBL/GenBank/DDBJ databases">
        <title>The complete genome sequence of a sulfur-oxidizing marine bacterium Thioclava sp. 25B10_4T.</title>
        <authorList>
            <person name="Liu Y."/>
            <person name="Lai Q."/>
            <person name="Shao Z."/>
        </authorList>
    </citation>
    <scope>NUCLEOTIDE SEQUENCE [LARGE SCALE GENOMIC DNA]</scope>
    <source>
        <strain evidence="1 2">25B10_4</strain>
    </source>
</reference>
<evidence type="ECO:0000313" key="2">
    <source>
        <dbReference type="Proteomes" id="UP000185622"/>
    </source>
</evidence>